<evidence type="ECO:0000256" key="2">
    <source>
        <dbReference type="ARBA" id="ARBA00022723"/>
    </source>
</evidence>
<keyword evidence="1" id="KW-0645">Protease</keyword>
<dbReference type="GO" id="GO:0006508">
    <property type="term" value="P:proteolysis"/>
    <property type="evidence" value="ECO:0007669"/>
    <property type="project" value="UniProtKB-KW"/>
</dbReference>
<dbReference type="InterPro" id="IPR025657">
    <property type="entry name" value="RadC_JAB"/>
</dbReference>
<dbReference type="Proteomes" id="UP000711995">
    <property type="component" value="Unassembled WGS sequence"/>
</dbReference>
<name>A0A968KWS2_9SPIO</name>
<proteinExistence type="predicted"/>
<dbReference type="Pfam" id="PF04002">
    <property type="entry name" value="RadC"/>
    <property type="match status" value="1"/>
</dbReference>
<evidence type="ECO:0000256" key="3">
    <source>
        <dbReference type="ARBA" id="ARBA00022801"/>
    </source>
</evidence>
<evidence type="ECO:0000313" key="8">
    <source>
        <dbReference type="Proteomes" id="UP000711995"/>
    </source>
</evidence>
<dbReference type="PANTHER" id="PTHR30471:SF3">
    <property type="entry name" value="UPF0758 PROTEIN YEES-RELATED"/>
    <property type="match status" value="1"/>
</dbReference>
<sequence>MIYNRNSELSREERDYFISVGELRFLDNTDLVNILLHAGEYQDEIDFSGVSELVISFLQNKVKEEWSHSSNETKFKEELGETKLLHLKAGMELYRRILYPFSHVINNPKDLYPLLAHFSLRPEENVYLYTLNAANELLNHHHISRGLVNLAVCHPREVFRLAIMDKATHIILAHNHPSGNLTPSRDDRDVTKRMLRVGQIVGIPLTDHIIFTTDRFYSFRESDSELSTLFNVGSES</sequence>
<evidence type="ECO:0000259" key="6">
    <source>
        <dbReference type="PROSITE" id="PS50249"/>
    </source>
</evidence>
<keyword evidence="3" id="KW-0378">Hydrolase</keyword>
<keyword evidence="5" id="KW-0482">Metalloprotease</keyword>
<organism evidence="7 8">
    <name type="scientific">Entomospira entomophila</name>
    <dbReference type="NCBI Taxonomy" id="2719988"/>
    <lineage>
        <taxon>Bacteria</taxon>
        <taxon>Pseudomonadati</taxon>
        <taxon>Spirochaetota</taxon>
        <taxon>Spirochaetia</taxon>
        <taxon>Spirochaetales</taxon>
        <taxon>Spirochaetaceae</taxon>
        <taxon>Entomospira</taxon>
    </lineage>
</organism>
<dbReference type="EMBL" id="JAATLJ010000001">
    <property type="protein sequence ID" value="NIZ41100.1"/>
    <property type="molecule type" value="Genomic_DNA"/>
</dbReference>
<dbReference type="InterPro" id="IPR020891">
    <property type="entry name" value="UPF0758_CS"/>
</dbReference>
<dbReference type="GO" id="GO:0008237">
    <property type="term" value="F:metallopeptidase activity"/>
    <property type="evidence" value="ECO:0007669"/>
    <property type="project" value="UniProtKB-KW"/>
</dbReference>
<dbReference type="CDD" id="cd08071">
    <property type="entry name" value="MPN_DUF2466"/>
    <property type="match status" value="1"/>
</dbReference>
<dbReference type="InterPro" id="IPR001405">
    <property type="entry name" value="UPF0758"/>
</dbReference>
<accession>A0A968KWS2</accession>
<gene>
    <name evidence="7" type="ORF">HCT14_06250</name>
</gene>
<comment type="caution">
    <text evidence="7">The sequence shown here is derived from an EMBL/GenBank/DDBJ whole genome shotgun (WGS) entry which is preliminary data.</text>
</comment>
<dbReference type="AlphaFoldDB" id="A0A968KWS2"/>
<dbReference type="InterPro" id="IPR037518">
    <property type="entry name" value="MPN"/>
</dbReference>
<keyword evidence="2" id="KW-0479">Metal-binding</keyword>
<dbReference type="RefSeq" id="WP_167700677.1">
    <property type="nucleotide sequence ID" value="NZ_CP118174.1"/>
</dbReference>
<keyword evidence="4" id="KW-0862">Zinc</keyword>
<dbReference type="Gene3D" id="3.40.140.10">
    <property type="entry name" value="Cytidine Deaminase, domain 2"/>
    <property type="match status" value="1"/>
</dbReference>
<protein>
    <submittedName>
        <fullName evidence="7">JAB domain-containing protein</fullName>
    </submittedName>
</protein>
<feature type="domain" description="MPN" evidence="6">
    <location>
        <begin position="104"/>
        <end position="225"/>
    </location>
</feature>
<keyword evidence="8" id="KW-1185">Reference proteome</keyword>
<dbReference type="PROSITE" id="PS50249">
    <property type="entry name" value="MPN"/>
    <property type="match status" value="1"/>
</dbReference>
<evidence type="ECO:0000256" key="1">
    <source>
        <dbReference type="ARBA" id="ARBA00022670"/>
    </source>
</evidence>
<evidence type="ECO:0000313" key="7">
    <source>
        <dbReference type="EMBL" id="NIZ41100.1"/>
    </source>
</evidence>
<evidence type="ECO:0000256" key="5">
    <source>
        <dbReference type="ARBA" id="ARBA00023049"/>
    </source>
</evidence>
<evidence type="ECO:0000256" key="4">
    <source>
        <dbReference type="ARBA" id="ARBA00022833"/>
    </source>
</evidence>
<dbReference type="PANTHER" id="PTHR30471">
    <property type="entry name" value="DNA REPAIR PROTEIN RADC"/>
    <property type="match status" value="1"/>
</dbReference>
<dbReference type="GO" id="GO:0046872">
    <property type="term" value="F:metal ion binding"/>
    <property type="evidence" value="ECO:0007669"/>
    <property type="project" value="UniProtKB-KW"/>
</dbReference>
<reference evidence="7 8" key="1">
    <citation type="submission" date="2020-03" db="EMBL/GenBank/DDBJ databases">
        <title>Spirochaetal bacteria isolated from arthropods constitute a novel genus Entomospira genus novum within the order Spirochaetales.</title>
        <authorList>
            <person name="Grana-Miraglia L."/>
            <person name="Sikutova S."/>
            <person name="Fingerle V."/>
            <person name="Sing A."/>
            <person name="Castillo-Ramirez S."/>
            <person name="Margos G."/>
            <person name="Rudolf I."/>
        </authorList>
    </citation>
    <scope>NUCLEOTIDE SEQUENCE [LARGE SCALE GENOMIC DNA]</scope>
    <source>
        <strain evidence="7 8">BR193</strain>
    </source>
</reference>
<dbReference type="PROSITE" id="PS01302">
    <property type="entry name" value="UPF0758"/>
    <property type="match status" value="1"/>
</dbReference>